<accession>A0AAJ5UCZ8</accession>
<gene>
    <name evidence="1" type="ORF">OR613_14895</name>
</gene>
<reference evidence="1 2" key="1">
    <citation type="journal article" date="2023" name="Microbiol. Resour. Announc.">
        <title>Complete Genome Sequence of the First Colistin-Resistant Raoultella electrica Strain.</title>
        <authorList>
            <person name="Aldeia C."/>
            <person name="Campos-Madueno E.I."/>
            <person name="Sendi P."/>
            <person name="Endimiani A."/>
        </authorList>
    </citation>
    <scope>NUCLEOTIDE SEQUENCE [LARGE SCALE GENOMIC DNA]</scope>
    <source>
        <strain evidence="1 2">S2-IND-01-C</strain>
    </source>
</reference>
<evidence type="ECO:0000313" key="1">
    <source>
        <dbReference type="EMBL" id="WBW59330.1"/>
    </source>
</evidence>
<organism evidence="1 2">
    <name type="scientific">Klebsiella electrica</name>
    <dbReference type="NCBI Taxonomy" id="1259973"/>
    <lineage>
        <taxon>Bacteria</taxon>
        <taxon>Pseudomonadati</taxon>
        <taxon>Pseudomonadota</taxon>
        <taxon>Gammaproteobacteria</taxon>
        <taxon>Enterobacterales</taxon>
        <taxon>Enterobacteriaceae</taxon>
        <taxon>Klebsiella/Raoultella group</taxon>
        <taxon>Klebsiella</taxon>
    </lineage>
</organism>
<dbReference type="Proteomes" id="UP001210130">
    <property type="component" value="Chromosome"/>
</dbReference>
<sequence length="96" mass="11011">MHMIPVNIHTLSRYAAHVSLTHTMKNHRSPALSVMMIFSDLCIRSTLDSYRDQGWEISEKRSGLVLRSFVATHRGGKAIEITPRDYIGRYNRLLAL</sequence>
<keyword evidence="2" id="KW-1185">Reference proteome</keyword>
<dbReference type="EMBL" id="CP112887">
    <property type="protein sequence ID" value="WBW59330.1"/>
    <property type="molecule type" value="Genomic_DNA"/>
</dbReference>
<dbReference type="AlphaFoldDB" id="A0AAJ5UCZ8"/>
<evidence type="ECO:0000313" key="2">
    <source>
        <dbReference type="Proteomes" id="UP001210130"/>
    </source>
</evidence>
<name>A0AAJ5UCZ8_9ENTR</name>
<proteinExistence type="predicted"/>
<protein>
    <submittedName>
        <fullName evidence="1">Uncharacterized protein</fullName>
    </submittedName>
</protein>